<feature type="binding site" evidence="5">
    <location>
        <position position="161"/>
    </location>
    <ligand>
        <name>an N-acyl-1,2-diacyl-sn-glycero-3-phosphoethanolamine</name>
        <dbReference type="ChEBI" id="CHEBI:62537"/>
    </ligand>
</feature>
<feature type="binding site" evidence="6">
    <location>
        <position position="160"/>
    </location>
    <ligand>
        <name>Zn(2+)</name>
        <dbReference type="ChEBI" id="CHEBI:29105"/>
        <label>1</label>
    </ligand>
</feature>
<dbReference type="InterPro" id="IPR024884">
    <property type="entry name" value="NAPE-PLD"/>
</dbReference>
<organism evidence="8 9">
    <name type="scientific">Hypsibius exemplaris</name>
    <name type="common">Freshwater tardigrade</name>
    <dbReference type="NCBI Taxonomy" id="2072580"/>
    <lineage>
        <taxon>Eukaryota</taxon>
        <taxon>Metazoa</taxon>
        <taxon>Ecdysozoa</taxon>
        <taxon>Tardigrada</taxon>
        <taxon>Eutardigrada</taxon>
        <taxon>Parachela</taxon>
        <taxon>Hypsibioidea</taxon>
        <taxon>Hypsibiidae</taxon>
        <taxon>Hypsibius</taxon>
    </lineage>
</organism>
<feature type="binding site" evidence="5">
    <location>
        <position position="293"/>
    </location>
    <ligand>
        <name>an N-acyl-1,2-diacyl-sn-glycero-3-phosphoethanolamine</name>
        <dbReference type="ChEBI" id="CHEBI:62537"/>
    </ligand>
</feature>
<keyword evidence="3" id="KW-0443">Lipid metabolism</keyword>
<dbReference type="PANTHER" id="PTHR15032">
    <property type="entry name" value="N-ACYL-PHOSPHATIDYLETHANOLAMINE-HYDROLYZING PHOSPHOLIPASE D"/>
    <property type="match status" value="1"/>
</dbReference>
<dbReference type="GO" id="GO:0005737">
    <property type="term" value="C:cytoplasm"/>
    <property type="evidence" value="ECO:0007669"/>
    <property type="project" value="TreeGrafter"/>
</dbReference>
<evidence type="ECO:0000313" key="8">
    <source>
        <dbReference type="EMBL" id="OQV24438.1"/>
    </source>
</evidence>
<evidence type="ECO:0000256" key="2">
    <source>
        <dbReference type="ARBA" id="ARBA00012279"/>
    </source>
</evidence>
<dbReference type="PANTHER" id="PTHR15032:SF4">
    <property type="entry name" value="N-ACYL-PHOSPHATIDYLETHANOLAMINE-HYDROLYZING PHOSPHOLIPASE D"/>
    <property type="match status" value="1"/>
</dbReference>
<dbReference type="InterPro" id="IPR036866">
    <property type="entry name" value="RibonucZ/Hydroxyglut_hydro"/>
</dbReference>
<dbReference type="GO" id="GO:0070292">
    <property type="term" value="P:N-acylphosphatidylethanolamine metabolic process"/>
    <property type="evidence" value="ECO:0007669"/>
    <property type="project" value="TreeGrafter"/>
</dbReference>
<keyword evidence="6" id="KW-0479">Metal-binding</keyword>
<evidence type="ECO:0000256" key="3">
    <source>
        <dbReference type="ARBA" id="ARBA00022668"/>
    </source>
</evidence>
<dbReference type="Proteomes" id="UP000192578">
    <property type="component" value="Unassembled WGS sequence"/>
</dbReference>
<keyword evidence="3" id="KW-0442">Lipid degradation</keyword>
<evidence type="ECO:0000256" key="4">
    <source>
        <dbReference type="ARBA" id="ARBA00048025"/>
    </source>
</evidence>
<comment type="cofactor">
    <cofactor evidence="6">
        <name>Zn(2+)</name>
        <dbReference type="ChEBI" id="CHEBI:29105"/>
    </cofactor>
    <text evidence="6">Binds 2 zinc divalent cations per subunit.</text>
</comment>
<feature type="binding site" evidence="6">
    <location>
        <position position="225"/>
    </location>
    <ligand>
        <name>Zn(2+)</name>
        <dbReference type="ChEBI" id="CHEBI:29105"/>
        <label>1</label>
    </ligand>
</feature>
<feature type="binding site" evidence="6">
    <location>
        <position position="163"/>
    </location>
    <ligand>
        <name>Zn(2+)</name>
        <dbReference type="ChEBI" id="CHEBI:29105"/>
        <label>2</label>
    </ligand>
</feature>
<keyword evidence="9" id="KW-1185">Reference proteome</keyword>
<proteinExistence type="inferred from homology"/>
<dbReference type="GO" id="GO:0070291">
    <property type="term" value="P:N-acylethanolamine metabolic process"/>
    <property type="evidence" value="ECO:0007669"/>
    <property type="project" value="TreeGrafter"/>
</dbReference>
<evidence type="ECO:0000256" key="6">
    <source>
        <dbReference type="PIRSR" id="PIRSR038896-51"/>
    </source>
</evidence>
<evidence type="ECO:0000259" key="7">
    <source>
        <dbReference type="Pfam" id="PF12706"/>
    </source>
</evidence>
<keyword evidence="3" id="KW-0595">Phospholipid degradation</keyword>
<dbReference type="AlphaFoldDB" id="A0A1W0XAK8"/>
<name>A0A1W0XAK8_HYPEX</name>
<feature type="binding site" evidence="6">
    <location>
        <position position="256"/>
    </location>
    <ligand>
        <name>Zn(2+)</name>
        <dbReference type="ChEBI" id="CHEBI:29105"/>
        <label>1</label>
    </ligand>
</feature>
<evidence type="ECO:0000313" key="9">
    <source>
        <dbReference type="Proteomes" id="UP000192578"/>
    </source>
</evidence>
<feature type="binding site" evidence="6">
    <location>
        <position position="315"/>
    </location>
    <ligand>
        <name>Zn(2+)</name>
        <dbReference type="ChEBI" id="CHEBI:29105"/>
        <label>2</label>
    </ligand>
</feature>
<gene>
    <name evidence="8" type="ORF">BV898_01502</name>
</gene>
<reference evidence="9" key="1">
    <citation type="submission" date="2017-01" db="EMBL/GenBank/DDBJ databases">
        <title>Comparative genomics of anhydrobiosis in the tardigrade Hypsibius dujardini.</title>
        <authorList>
            <person name="Yoshida Y."/>
            <person name="Koutsovoulos G."/>
            <person name="Laetsch D."/>
            <person name="Stevens L."/>
            <person name="Kumar S."/>
            <person name="Horikawa D."/>
            <person name="Ishino K."/>
            <person name="Komine S."/>
            <person name="Tomita M."/>
            <person name="Blaxter M."/>
            <person name="Arakawa K."/>
        </authorList>
    </citation>
    <scope>NUCLEOTIDE SEQUENCE [LARGE SCALE GENOMIC DNA]</scope>
    <source>
        <strain evidence="9">Z151</strain>
    </source>
</reference>
<dbReference type="SUPFAM" id="SSF56281">
    <property type="entry name" value="Metallo-hydrolase/oxidoreductase"/>
    <property type="match status" value="1"/>
</dbReference>
<dbReference type="EC" id="3.1.4.54" evidence="2"/>
<feature type="domain" description="Metallo-beta-lactamase" evidence="7">
    <location>
        <begin position="117"/>
        <end position="316"/>
    </location>
</feature>
<comment type="catalytic activity">
    <reaction evidence="4">
        <text>N-(5Z,8Z,11Z,14Z-eicosatetraenoyl)-1,2-di-(9Z-octadecenoyl)-sn-glycero-3-phosphoethanolamine + H2O = N-(5Z,8Z,11Z,14Z-eicosatetraenoyl)-ethanolamine + 1,2-di-(9Z-octadecenoyl)-sn-glycero-3-phosphate + H(+)</text>
        <dbReference type="Rhea" id="RHEA:45528"/>
        <dbReference type="ChEBI" id="CHEBI:2700"/>
        <dbReference type="ChEBI" id="CHEBI:15377"/>
        <dbReference type="ChEBI" id="CHEBI:15378"/>
        <dbReference type="ChEBI" id="CHEBI:74546"/>
        <dbReference type="ChEBI" id="CHEBI:85277"/>
    </reaction>
    <physiologicalReaction direction="left-to-right" evidence="4">
        <dbReference type="Rhea" id="RHEA:45529"/>
    </physiologicalReaction>
</comment>
<dbReference type="OrthoDB" id="332863at2759"/>
<dbReference type="PIRSF" id="PIRSF038896">
    <property type="entry name" value="NAPE-PLD"/>
    <property type="match status" value="1"/>
</dbReference>
<dbReference type="GO" id="GO:0008270">
    <property type="term" value="F:zinc ion binding"/>
    <property type="evidence" value="ECO:0007669"/>
    <property type="project" value="InterPro"/>
</dbReference>
<comment type="similarity">
    <text evidence="1">Belongs to the NAPE-PLD family.</text>
</comment>
<feature type="binding site" evidence="6">
    <location>
        <position position="158"/>
    </location>
    <ligand>
        <name>Zn(2+)</name>
        <dbReference type="ChEBI" id="CHEBI:29105"/>
        <label>1</label>
    </ligand>
</feature>
<sequence length="358" mass="40855">MTESVESAPLNAPPNIDHSGKIGNYAGQALHYPQLQGRRYENPWLTWTDHGFAAMMRFFWVAIKGMGIAAGLPLDKQELDITLPVVRPDFELHTNARPKVTWLGHATVLVQMDGIAVLTDPVFSERCSPFHWLGTKRYRPVPCSVADLPNIDAVAISHNHYDHLDIRSVLDLNRRFGKKLRWYVPAGTARWMRNRGCENVVEMSWWEEDRLPGTDVVFAFAPSQHWCRRGLFDYCKQLWGSWCIIGPRHRFFFPGDTGYCEGFREIGRVYGPFDGAAIPIGAYEPRWFMKYAHVNPEEAVRIHKDVGSRKSIGIHWGTFVLTTEPYLEPPIRLKESLKEAGLPEQDFQVVQHGGSVTL</sequence>
<keyword evidence="6" id="KW-0862">Zinc</keyword>
<protein>
    <recommendedName>
        <fullName evidence="2">N-acetylphosphatidylethanolamine-hydrolyzing phospholipase D</fullName>
        <ecNumber evidence="2">3.1.4.54</ecNumber>
    </recommendedName>
</protein>
<comment type="caution">
    <text evidence="8">The sequence shown here is derived from an EMBL/GenBank/DDBJ whole genome shotgun (WGS) entry which is preliminary data.</text>
</comment>
<evidence type="ECO:0000256" key="5">
    <source>
        <dbReference type="PIRSR" id="PIRSR038896-50"/>
    </source>
</evidence>
<keyword evidence="3" id="KW-1208">Phospholipid metabolism</keyword>
<feature type="binding site" evidence="6">
    <location>
        <position position="162"/>
    </location>
    <ligand>
        <name>Zn(2+)</name>
        <dbReference type="ChEBI" id="CHEBI:29105"/>
        <label>2</label>
    </ligand>
</feature>
<dbReference type="Pfam" id="PF12706">
    <property type="entry name" value="Lactamase_B_2"/>
    <property type="match status" value="1"/>
</dbReference>
<dbReference type="InterPro" id="IPR001279">
    <property type="entry name" value="Metallo-B-lactamas"/>
</dbReference>
<dbReference type="GO" id="GO:0009395">
    <property type="term" value="P:phospholipid catabolic process"/>
    <property type="evidence" value="ECO:0007669"/>
    <property type="project" value="UniProtKB-KW"/>
</dbReference>
<accession>A0A1W0XAK8</accession>
<dbReference type="GO" id="GO:0070290">
    <property type="term" value="F:N-acylphosphatidylethanolamine-specific phospholipase D activity"/>
    <property type="evidence" value="ECO:0007669"/>
    <property type="project" value="UniProtKB-EC"/>
</dbReference>
<evidence type="ECO:0000256" key="1">
    <source>
        <dbReference type="ARBA" id="ARBA00010127"/>
    </source>
</evidence>
<feature type="binding site" evidence="6">
    <location>
        <position position="256"/>
    </location>
    <ligand>
        <name>Zn(2+)</name>
        <dbReference type="ChEBI" id="CHEBI:29105"/>
        <label>2</label>
    </ligand>
</feature>
<dbReference type="Gene3D" id="3.60.15.10">
    <property type="entry name" value="Ribonuclease Z/Hydroxyacylglutathione hydrolase-like"/>
    <property type="match status" value="1"/>
</dbReference>
<dbReference type="EMBL" id="MTYJ01000006">
    <property type="protein sequence ID" value="OQV24438.1"/>
    <property type="molecule type" value="Genomic_DNA"/>
</dbReference>